<accession>A0A168N8H2</accession>
<reference evidence="1" key="1">
    <citation type="submission" date="2016-04" db="EMBL/GenBank/DDBJ databases">
        <authorList>
            <person name="Evans L.H."/>
            <person name="Alamgir A."/>
            <person name="Owens N."/>
            <person name="Weber N.D."/>
            <person name="Virtaneva K."/>
            <person name="Barbian K."/>
            <person name="Babar A."/>
            <person name="Rosenke K."/>
        </authorList>
    </citation>
    <scope>NUCLEOTIDE SEQUENCE [LARGE SCALE GENOMIC DNA]</scope>
    <source>
        <strain evidence="1">CBS 101.48</strain>
    </source>
</reference>
<protein>
    <submittedName>
        <fullName evidence="1">Uncharacterized protein</fullName>
    </submittedName>
</protein>
<organism evidence="1">
    <name type="scientific">Absidia glauca</name>
    <name type="common">Pin mould</name>
    <dbReference type="NCBI Taxonomy" id="4829"/>
    <lineage>
        <taxon>Eukaryota</taxon>
        <taxon>Fungi</taxon>
        <taxon>Fungi incertae sedis</taxon>
        <taxon>Mucoromycota</taxon>
        <taxon>Mucoromycotina</taxon>
        <taxon>Mucoromycetes</taxon>
        <taxon>Mucorales</taxon>
        <taxon>Cunninghamellaceae</taxon>
        <taxon>Absidia</taxon>
    </lineage>
</organism>
<evidence type="ECO:0000313" key="1">
    <source>
        <dbReference type="EMBL" id="SAM00029.1"/>
    </source>
</evidence>
<dbReference type="Proteomes" id="UP000078561">
    <property type="component" value="Unassembled WGS sequence"/>
</dbReference>
<gene>
    <name evidence="1" type="primary">ABSGL_05695.1 scaffold 7421</name>
</gene>
<evidence type="ECO:0000313" key="2">
    <source>
        <dbReference type="Proteomes" id="UP000078561"/>
    </source>
</evidence>
<dbReference type="AlphaFoldDB" id="A0A168N8H2"/>
<dbReference type="EMBL" id="LT553105">
    <property type="protein sequence ID" value="SAM00029.1"/>
    <property type="molecule type" value="Genomic_DNA"/>
</dbReference>
<sequence length="265" mass="29834">MSGLLRDAIITVGFCFTGNASLSSLPAQEQDSLSLVNSSRLAAITVPTYVTDIYLNNDKSKGRLIAQDRNPLALIPKSTSRVSGNARGEKPTVACSLLLSDRPWRAWKQQLSQVLSTNKRRISTIAHNWFVKNAANVAIDTLETVLWKAHDWHYSPSLEWYIFKSQWTSFAYQWMNKYMDPERNNLIPSWIHNISLNIFSIDSGLSPSTTSTAGSTSSTSSTIQCWYHVHYDFSPPIAWTRRFAHRAILDNHPDLALSSSDLERA</sequence>
<dbReference type="InParanoid" id="A0A168N8H2"/>
<keyword evidence="2" id="KW-1185">Reference proteome</keyword>
<name>A0A168N8H2_ABSGL</name>
<proteinExistence type="predicted"/>